<proteinExistence type="inferred from homology"/>
<keyword evidence="6" id="KW-0813">Transport</keyword>
<evidence type="ECO:0000313" key="8">
    <source>
        <dbReference type="EMBL" id="ARX87032.1"/>
    </source>
</evidence>
<keyword evidence="6" id="KW-1003">Cell membrane</keyword>
<organism evidence="8 9">
    <name type="scientific">Streptomyces alboflavus</name>
    <dbReference type="NCBI Taxonomy" id="67267"/>
    <lineage>
        <taxon>Bacteria</taxon>
        <taxon>Bacillati</taxon>
        <taxon>Actinomycetota</taxon>
        <taxon>Actinomycetes</taxon>
        <taxon>Kitasatosporales</taxon>
        <taxon>Streptomycetaceae</taxon>
        <taxon>Streptomyces</taxon>
    </lineage>
</organism>
<accession>A0A1Z1WL49</accession>
<keyword evidence="3 6" id="KW-1133">Transmembrane helix</keyword>
<dbReference type="EMBL" id="CP021748">
    <property type="protein sequence ID" value="ARX87032.1"/>
    <property type="molecule type" value="Genomic_DNA"/>
</dbReference>
<keyword evidence="5" id="KW-0046">Antibiotic resistance</keyword>
<dbReference type="PANTHER" id="PTHR43229:SF2">
    <property type="entry name" value="NODULATION PROTEIN J"/>
    <property type="match status" value="1"/>
</dbReference>
<feature type="transmembrane region" description="Helical" evidence="6">
    <location>
        <begin position="109"/>
        <end position="133"/>
    </location>
</feature>
<dbReference type="AlphaFoldDB" id="A0A1Z1WL49"/>
<dbReference type="OrthoDB" id="670210at2"/>
<reference evidence="8 9" key="1">
    <citation type="submission" date="2017-05" db="EMBL/GenBank/DDBJ databases">
        <title>Streptomyces alboflavus Genome sequencing and assembly.</title>
        <authorList>
            <person name="Wang Y."/>
            <person name="Du B."/>
            <person name="Ding Y."/>
            <person name="Liu H."/>
            <person name="Hou Q."/>
            <person name="Liu K."/>
            <person name="Wang C."/>
            <person name="Yao L."/>
        </authorList>
    </citation>
    <scope>NUCLEOTIDE SEQUENCE [LARGE SCALE GENOMIC DNA]</scope>
    <source>
        <strain evidence="8 9">MDJK44</strain>
    </source>
</reference>
<comment type="subcellular location">
    <subcellularLocation>
        <location evidence="6">Cell membrane</location>
        <topology evidence="6">Multi-pass membrane protein</topology>
    </subcellularLocation>
    <subcellularLocation>
        <location evidence="1">Membrane</location>
        <topology evidence="1">Multi-pass membrane protein</topology>
    </subcellularLocation>
</comment>
<dbReference type="InterPro" id="IPR013525">
    <property type="entry name" value="ABC2_TM"/>
</dbReference>
<comment type="similarity">
    <text evidence="6">Belongs to the ABC-2 integral membrane protein family.</text>
</comment>
<feature type="domain" description="ABC transmembrane type-2" evidence="7">
    <location>
        <begin position="27"/>
        <end position="257"/>
    </location>
</feature>
<dbReference type="GO" id="GO:0046677">
    <property type="term" value="P:response to antibiotic"/>
    <property type="evidence" value="ECO:0007669"/>
    <property type="project" value="UniProtKB-KW"/>
</dbReference>
<dbReference type="InterPro" id="IPR047817">
    <property type="entry name" value="ABC2_TM_bact-type"/>
</dbReference>
<dbReference type="InterPro" id="IPR051784">
    <property type="entry name" value="Nod_factor_ABC_transporter"/>
</dbReference>
<evidence type="ECO:0000256" key="3">
    <source>
        <dbReference type="ARBA" id="ARBA00022989"/>
    </source>
</evidence>
<dbReference type="PROSITE" id="PS51012">
    <property type="entry name" value="ABC_TM2"/>
    <property type="match status" value="1"/>
</dbReference>
<evidence type="ECO:0000256" key="2">
    <source>
        <dbReference type="ARBA" id="ARBA00022692"/>
    </source>
</evidence>
<keyword evidence="2 6" id="KW-0812">Transmembrane</keyword>
<dbReference type="Pfam" id="PF01061">
    <property type="entry name" value="ABC2_membrane"/>
    <property type="match status" value="1"/>
</dbReference>
<keyword evidence="9" id="KW-1185">Reference proteome</keyword>
<dbReference type="GO" id="GO:0140359">
    <property type="term" value="F:ABC-type transporter activity"/>
    <property type="evidence" value="ECO:0007669"/>
    <property type="project" value="InterPro"/>
</dbReference>
<evidence type="ECO:0000313" key="9">
    <source>
        <dbReference type="Proteomes" id="UP000195880"/>
    </source>
</evidence>
<dbReference type="KEGG" id="salf:SMD44_06513"/>
<protein>
    <recommendedName>
        <fullName evidence="6">Transport permease protein</fullName>
    </recommendedName>
</protein>
<evidence type="ECO:0000256" key="4">
    <source>
        <dbReference type="ARBA" id="ARBA00023136"/>
    </source>
</evidence>
<gene>
    <name evidence="8" type="ORF">SMD44_06513</name>
</gene>
<feature type="transmembrane region" description="Helical" evidence="6">
    <location>
        <begin position="62"/>
        <end position="88"/>
    </location>
</feature>
<evidence type="ECO:0000256" key="1">
    <source>
        <dbReference type="ARBA" id="ARBA00004141"/>
    </source>
</evidence>
<name>A0A1Z1WL49_9ACTN</name>
<dbReference type="InterPro" id="IPR000412">
    <property type="entry name" value="ABC_2_transport"/>
</dbReference>
<sequence length="261" mass="27878">MSSLTMALRDSGAMLRRDLRHTMRMPSFLVSSIGMPVIMLLMFVGLFGKSLGEGVTGGSGDYINYVAPGIILMTGAFGSGVTAVSICLDMTEGIVDRFRTMAITRSSVLTGQVVGSVLRALLSVSLVTCITLLMGFDPNATAVEWVAAIGVFTMLTFALTWMVVAVGLLTKNPAGANTATMPLQFLPFLSSAFVPTDSMPTGVRWIAEYQPFTPVTETVRGLLLGTEIGSSAWESIAWCAGLALIGYLWSKHLFNTKEAVR</sequence>
<dbReference type="Proteomes" id="UP000195880">
    <property type="component" value="Chromosome"/>
</dbReference>
<keyword evidence="4 6" id="KW-0472">Membrane</keyword>
<dbReference type="PANTHER" id="PTHR43229">
    <property type="entry name" value="NODULATION PROTEIN J"/>
    <property type="match status" value="1"/>
</dbReference>
<dbReference type="RefSeq" id="WP_087886154.1">
    <property type="nucleotide sequence ID" value="NZ_CP021748.1"/>
</dbReference>
<feature type="transmembrane region" description="Helical" evidence="6">
    <location>
        <begin position="145"/>
        <end position="169"/>
    </location>
</feature>
<dbReference type="GO" id="GO:0043190">
    <property type="term" value="C:ATP-binding cassette (ABC) transporter complex"/>
    <property type="evidence" value="ECO:0007669"/>
    <property type="project" value="InterPro"/>
</dbReference>
<evidence type="ECO:0000256" key="5">
    <source>
        <dbReference type="ARBA" id="ARBA00023251"/>
    </source>
</evidence>
<dbReference type="PIRSF" id="PIRSF006648">
    <property type="entry name" value="DrrB"/>
    <property type="match status" value="1"/>
</dbReference>
<comment type="caution">
    <text evidence="6">Lacks conserved residue(s) required for the propagation of feature annotation.</text>
</comment>
<evidence type="ECO:0000259" key="7">
    <source>
        <dbReference type="PROSITE" id="PS51012"/>
    </source>
</evidence>
<evidence type="ECO:0000256" key="6">
    <source>
        <dbReference type="RuleBase" id="RU361157"/>
    </source>
</evidence>